<proteinExistence type="predicted"/>
<gene>
    <name evidence="1" type="ORF">PCOR1329_LOCUS59798</name>
</gene>
<evidence type="ECO:0000313" key="2">
    <source>
        <dbReference type="Proteomes" id="UP001189429"/>
    </source>
</evidence>
<organism evidence="1 2">
    <name type="scientific">Prorocentrum cordatum</name>
    <dbReference type="NCBI Taxonomy" id="2364126"/>
    <lineage>
        <taxon>Eukaryota</taxon>
        <taxon>Sar</taxon>
        <taxon>Alveolata</taxon>
        <taxon>Dinophyceae</taxon>
        <taxon>Prorocentrales</taxon>
        <taxon>Prorocentraceae</taxon>
        <taxon>Prorocentrum</taxon>
    </lineage>
</organism>
<protein>
    <submittedName>
        <fullName evidence="1">Uncharacterized protein</fullName>
    </submittedName>
</protein>
<sequence>MLDNSIKEQKEITMLEAAALEAAARMPVDPSTVACAFSIGSFCLLARSAPPAPICGCQCDCGSPGWSTAQLLAVAVGQLVTGWCAARWWTPPRPSSPFVVAAGLEATKQLTLPAGARGRLEGGAPPLA</sequence>
<keyword evidence="2" id="KW-1185">Reference proteome</keyword>
<dbReference type="Proteomes" id="UP001189429">
    <property type="component" value="Unassembled WGS sequence"/>
</dbReference>
<name>A0ABN9VNU6_9DINO</name>
<evidence type="ECO:0000313" key="1">
    <source>
        <dbReference type="EMBL" id="CAK0875059.1"/>
    </source>
</evidence>
<reference evidence="1" key="1">
    <citation type="submission" date="2023-10" db="EMBL/GenBank/DDBJ databases">
        <authorList>
            <person name="Chen Y."/>
            <person name="Shah S."/>
            <person name="Dougan E. K."/>
            <person name="Thang M."/>
            <person name="Chan C."/>
        </authorList>
    </citation>
    <scope>NUCLEOTIDE SEQUENCE [LARGE SCALE GENOMIC DNA]</scope>
</reference>
<accession>A0ABN9VNU6</accession>
<dbReference type="EMBL" id="CAUYUJ010017468">
    <property type="protein sequence ID" value="CAK0875059.1"/>
    <property type="molecule type" value="Genomic_DNA"/>
</dbReference>
<comment type="caution">
    <text evidence="1">The sequence shown here is derived from an EMBL/GenBank/DDBJ whole genome shotgun (WGS) entry which is preliminary data.</text>
</comment>